<dbReference type="Gene3D" id="1.10.10.10">
    <property type="entry name" value="Winged helix-like DNA-binding domain superfamily/Winged helix DNA-binding domain"/>
    <property type="match status" value="1"/>
</dbReference>
<dbReference type="EMBL" id="BOMB01000012">
    <property type="protein sequence ID" value="GID11551.1"/>
    <property type="molecule type" value="Genomic_DNA"/>
</dbReference>
<organism evidence="4 5">
    <name type="scientific">Actinocatenispora rupis</name>
    <dbReference type="NCBI Taxonomy" id="519421"/>
    <lineage>
        <taxon>Bacteria</taxon>
        <taxon>Bacillati</taxon>
        <taxon>Actinomycetota</taxon>
        <taxon>Actinomycetes</taxon>
        <taxon>Micromonosporales</taxon>
        <taxon>Micromonosporaceae</taxon>
        <taxon>Actinocatenispora</taxon>
    </lineage>
</organism>
<feature type="region of interest" description="Disordered" evidence="2">
    <location>
        <begin position="51"/>
        <end position="85"/>
    </location>
</feature>
<feature type="region of interest" description="Disordered" evidence="2">
    <location>
        <begin position="742"/>
        <end position="762"/>
    </location>
</feature>
<dbReference type="GO" id="GO:0003677">
    <property type="term" value="F:DNA binding"/>
    <property type="evidence" value="ECO:0007669"/>
    <property type="project" value="UniProtKB-KW"/>
</dbReference>
<dbReference type="SUPFAM" id="SSF48452">
    <property type="entry name" value="TPR-like"/>
    <property type="match status" value="1"/>
</dbReference>
<dbReference type="GO" id="GO:0043531">
    <property type="term" value="F:ADP binding"/>
    <property type="evidence" value="ECO:0007669"/>
    <property type="project" value="InterPro"/>
</dbReference>
<dbReference type="SMART" id="SM00028">
    <property type="entry name" value="TPR"/>
    <property type="match status" value="4"/>
</dbReference>
<evidence type="ECO:0000313" key="5">
    <source>
        <dbReference type="Proteomes" id="UP000612808"/>
    </source>
</evidence>
<dbReference type="InterPro" id="IPR003593">
    <property type="entry name" value="AAA+_ATPase"/>
</dbReference>
<keyword evidence="5" id="KW-1185">Reference proteome</keyword>
<dbReference type="InterPro" id="IPR036388">
    <property type="entry name" value="WH-like_DNA-bd_sf"/>
</dbReference>
<feature type="domain" description="AAA+ ATPase" evidence="3">
    <location>
        <begin position="120"/>
        <end position="257"/>
    </location>
</feature>
<evidence type="ECO:0000256" key="2">
    <source>
        <dbReference type="SAM" id="MobiDB-lite"/>
    </source>
</evidence>
<dbReference type="PANTHER" id="PTHR47691:SF3">
    <property type="entry name" value="HTH-TYPE TRANSCRIPTIONAL REGULATOR RV0890C-RELATED"/>
    <property type="match status" value="1"/>
</dbReference>
<accession>A0A8J3J4N8</accession>
<dbReference type="Gene3D" id="3.40.50.300">
    <property type="entry name" value="P-loop containing nucleotide triphosphate hydrolases"/>
    <property type="match status" value="1"/>
</dbReference>
<sequence length="762" mass="81384">MSAHTIITLETAKRRPRLSTVAALADALHLDQAHRDRLIAAARDTAATAALDGDAPGSAGATTPTAEAVDDAARTGHRDGSTATKGVRRALPRAVGDFCGRLRELTQLLAAFDHSSTPTAGRIVAVDGMAGVGKTTLAIQAGHALAERFPDGQVFLDLRGHTEGQRPLSPSAALDVLLRDAGVGSTPAGVEEKAAAWRAAVAGRRLLVVLDNAASAAQVRPLLPGSESCAVLVTSRARLTTLDGARTLTLSVLPDPEAVGLLTRVASDRIAESVAPLPVADAREVVALCGRLPLAIRIAGARLRHHPSWTVRDLVARLRAENDRLDELAVADRGVAGAFALSYDTLPADVARVFMLLGLHPGTTITAEPVAALAETDRRQAARHLDALADAHLLEETAPGRYALHDLLRVYARRLAARLPDAERTSALRRLVGWYARTAHCAATAIGAARLLAPGPAIEPAPLDFDAEDAALAWFDREQGSLDASMSTAAGLGLHEDVCRLAVARQHHLVLRHHADDRAATFLVALTSARVLDDLQVLARVLCGLGSARFDQRRYDDAQASFQEALETYLSLGQPAGAAGVRLDLACVHAEKGDHDGAIGEMTRAYHEFVEVGDHRRQGLCLVNIGEINQRRGNLTEALRYSLAALPVTRAHNNAYVQITLLGNLAGIHRQTGDLQQALRYHREQQEMARAVRAELMRAEGLLSYGDTLAALGRYADARARWRTAHELLHRHDHPLAATARARLGPVPHQDRTSVDDVSLAT</sequence>
<comment type="caution">
    <text evidence="4">The sequence shown here is derived from an EMBL/GenBank/DDBJ whole genome shotgun (WGS) entry which is preliminary data.</text>
</comment>
<evidence type="ECO:0000259" key="3">
    <source>
        <dbReference type="SMART" id="SM00382"/>
    </source>
</evidence>
<dbReference type="Proteomes" id="UP000612808">
    <property type="component" value="Unassembled WGS sequence"/>
</dbReference>
<feature type="compositionally biased region" description="Low complexity" evidence="2">
    <location>
        <begin position="51"/>
        <end position="67"/>
    </location>
</feature>
<name>A0A8J3J4N8_9ACTN</name>
<dbReference type="InterPro" id="IPR019734">
    <property type="entry name" value="TPR_rpt"/>
</dbReference>
<proteinExistence type="predicted"/>
<dbReference type="InterPro" id="IPR036390">
    <property type="entry name" value="WH_DNA-bd_sf"/>
</dbReference>
<gene>
    <name evidence="4" type="ORF">Aru02nite_24400</name>
</gene>
<protein>
    <recommendedName>
        <fullName evidence="3">AAA+ ATPase domain-containing protein</fullName>
    </recommendedName>
</protein>
<reference evidence="4" key="1">
    <citation type="submission" date="2021-01" db="EMBL/GenBank/DDBJ databases">
        <title>Whole genome shotgun sequence of Actinocatenispora rupis NBRC 107355.</title>
        <authorList>
            <person name="Komaki H."/>
            <person name="Tamura T."/>
        </authorList>
    </citation>
    <scope>NUCLEOTIDE SEQUENCE</scope>
    <source>
        <strain evidence="4">NBRC 107355</strain>
    </source>
</reference>
<evidence type="ECO:0000256" key="1">
    <source>
        <dbReference type="ARBA" id="ARBA00023125"/>
    </source>
</evidence>
<dbReference type="SMART" id="SM00382">
    <property type="entry name" value="AAA"/>
    <property type="match status" value="1"/>
</dbReference>
<feature type="compositionally biased region" description="Basic and acidic residues" evidence="2">
    <location>
        <begin position="71"/>
        <end position="80"/>
    </location>
</feature>
<dbReference type="Pfam" id="PF13181">
    <property type="entry name" value="TPR_8"/>
    <property type="match status" value="1"/>
</dbReference>
<dbReference type="InterPro" id="IPR011990">
    <property type="entry name" value="TPR-like_helical_dom_sf"/>
</dbReference>
<keyword evidence="1" id="KW-0238">DNA-binding</keyword>
<dbReference type="Pfam" id="PF13424">
    <property type="entry name" value="TPR_12"/>
    <property type="match status" value="1"/>
</dbReference>
<dbReference type="InterPro" id="IPR027417">
    <property type="entry name" value="P-loop_NTPase"/>
</dbReference>
<dbReference type="AlphaFoldDB" id="A0A8J3J4N8"/>
<evidence type="ECO:0000313" key="4">
    <source>
        <dbReference type="EMBL" id="GID11551.1"/>
    </source>
</evidence>
<dbReference type="PRINTS" id="PR00364">
    <property type="entry name" value="DISEASERSIST"/>
</dbReference>
<dbReference type="SUPFAM" id="SSF46785">
    <property type="entry name" value="Winged helix' DNA-binding domain"/>
    <property type="match status" value="1"/>
</dbReference>
<dbReference type="InterPro" id="IPR002182">
    <property type="entry name" value="NB-ARC"/>
</dbReference>
<dbReference type="PANTHER" id="PTHR47691">
    <property type="entry name" value="REGULATOR-RELATED"/>
    <property type="match status" value="1"/>
</dbReference>
<dbReference type="Gene3D" id="1.25.40.10">
    <property type="entry name" value="Tetratricopeptide repeat domain"/>
    <property type="match status" value="2"/>
</dbReference>
<dbReference type="SUPFAM" id="SSF52540">
    <property type="entry name" value="P-loop containing nucleoside triphosphate hydrolases"/>
    <property type="match status" value="1"/>
</dbReference>
<dbReference type="Pfam" id="PF00931">
    <property type="entry name" value="NB-ARC"/>
    <property type="match status" value="1"/>
</dbReference>